<accession>A0A4R7C963</accession>
<evidence type="ECO:0000313" key="1">
    <source>
        <dbReference type="EMBL" id="TDR93436.1"/>
    </source>
</evidence>
<name>A0A4R7C963_9HYPH</name>
<dbReference type="AlphaFoldDB" id="A0A4R7C963"/>
<organism evidence="1 2">
    <name type="scientific">Enterovirga rhinocerotis</name>
    <dbReference type="NCBI Taxonomy" id="1339210"/>
    <lineage>
        <taxon>Bacteria</taxon>
        <taxon>Pseudomonadati</taxon>
        <taxon>Pseudomonadota</taxon>
        <taxon>Alphaproteobacteria</taxon>
        <taxon>Hyphomicrobiales</taxon>
        <taxon>Methylobacteriaceae</taxon>
        <taxon>Enterovirga</taxon>
    </lineage>
</organism>
<evidence type="ECO:0000313" key="2">
    <source>
        <dbReference type="Proteomes" id="UP000295122"/>
    </source>
</evidence>
<reference evidence="1 2" key="1">
    <citation type="submission" date="2019-03" db="EMBL/GenBank/DDBJ databases">
        <title>Genomic Encyclopedia of Type Strains, Phase IV (KMG-IV): sequencing the most valuable type-strain genomes for metagenomic binning, comparative biology and taxonomic classification.</title>
        <authorList>
            <person name="Goeker M."/>
        </authorList>
    </citation>
    <scope>NUCLEOTIDE SEQUENCE [LARGE SCALE GENOMIC DNA]</scope>
    <source>
        <strain evidence="1 2">DSM 25903</strain>
    </source>
</reference>
<dbReference type="Proteomes" id="UP000295122">
    <property type="component" value="Unassembled WGS sequence"/>
</dbReference>
<proteinExistence type="predicted"/>
<protein>
    <submittedName>
        <fullName evidence="1">Uncharacterized protein</fullName>
    </submittedName>
</protein>
<dbReference type="RefSeq" id="WP_133768439.1">
    <property type="nucleotide sequence ID" value="NZ_SNZR01000011.1"/>
</dbReference>
<gene>
    <name evidence="1" type="ORF">EV668_0697</name>
</gene>
<sequence length="72" mass="7893">MSDLLVIGVSVKEGRGHVVLAARAHDPASAKHVTIDFPLHREPNGPYPDKEETIVRDAKAVLREARAALDER</sequence>
<dbReference type="EMBL" id="SNZR01000011">
    <property type="protein sequence ID" value="TDR93436.1"/>
    <property type="molecule type" value="Genomic_DNA"/>
</dbReference>
<comment type="caution">
    <text evidence="1">The sequence shown here is derived from an EMBL/GenBank/DDBJ whole genome shotgun (WGS) entry which is preliminary data.</text>
</comment>
<keyword evidence="2" id="KW-1185">Reference proteome</keyword>